<gene>
    <name evidence="11" type="ORF">ZHAS_00016280</name>
</gene>
<keyword evidence="5" id="KW-0677">Repeat</keyword>
<keyword evidence="13" id="KW-1185">Reference proteome</keyword>
<dbReference type="Gene3D" id="2.40.10.10">
    <property type="entry name" value="Trypsin-like serine proteases"/>
    <property type="match status" value="2"/>
</dbReference>
<proteinExistence type="inferred from homology"/>
<dbReference type="PANTHER" id="PTHR46513">
    <property type="entry name" value="VITELLOGENIN RECEPTOR-LIKE PROTEIN-RELATED-RELATED"/>
    <property type="match status" value="1"/>
</dbReference>
<dbReference type="EMBL" id="KE525339">
    <property type="protein sequence ID" value="KFB48301.1"/>
    <property type="molecule type" value="Genomic_DNA"/>
</dbReference>
<dbReference type="InterPro" id="IPR050778">
    <property type="entry name" value="Cueball_EGF_LRP_Nidogen"/>
</dbReference>
<evidence type="ECO:0000256" key="3">
    <source>
        <dbReference type="ARBA" id="ARBA00022536"/>
    </source>
</evidence>
<dbReference type="Pfam" id="PF00089">
    <property type="entry name" value="Trypsin"/>
    <property type="match status" value="1"/>
</dbReference>
<dbReference type="GO" id="GO:0042813">
    <property type="term" value="F:Wnt receptor activity"/>
    <property type="evidence" value="ECO:0007669"/>
    <property type="project" value="TreeGrafter"/>
</dbReference>
<dbReference type="AlphaFoldDB" id="A0A084WDK7"/>
<evidence type="ECO:0000313" key="11">
    <source>
        <dbReference type="EMBL" id="KFB48301.1"/>
    </source>
</evidence>
<evidence type="ECO:0000256" key="6">
    <source>
        <dbReference type="ARBA" id="ARBA00023157"/>
    </source>
</evidence>
<dbReference type="GO" id="GO:0017147">
    <property type="term" value="F:Wnt-protein binding"/>
    <property type="evidence" value="ECO:0007669"/>
    <property type="project" value="TreeGrafter"/>
</dbReference>
<dbReference type="OrthoDB" id="6147874at2759"/>
<feature type="repeat" description="LDL-receptor class B" evidence="9">
    <location>
        <begin position="248"/>
        <end position="290"/>
    </location>
</feature>
<evidence type="ECO:0000256" key="4">
    <source>
        <dbReference type="ARBA" id="ARBA00022729"/>
    </source>
</evidence>
<evidence type="ECO:0000259" key="10">
    <source>
        <dbReference type="PROSITE" id="PS50240"/>
    </source>
</evidence>
<dbReference type="SUPFAM" id="SSF50494">
    <property type="entry name" value="Trypsin-like serine proteases"/>
    <property type="match status" value="1"/>
</dbReference>
<accession>A0A084WDK7</accession>
<feature type="domain" description="Peptidase S1" evidence="10">
    <location>
        <begin position="1"/>
        <end position="137"/>
    </location>
</feature>
<keyword evidence="4" id="KW-0732">Signal</keyword>
<evidence type="ECO:0000256" key="9">
    <source>
        <dbReference type="PROSITE-ProRule" id="PRU00461"/>
    </source>
</evidence>
<dbReference type="GO" id="GO:0005886">
    <property type="term" value="C:plasma membrane"/>
    <property type="evidence" value="ECO:0007669"/>
    <property type="project" value="TreeGrafter"/>
</dbReference>
<dbReference type="InterPro" id="IPR009003">
    <property type="entry name" value="Peptidase_S1_PA"/>
</dbReference>
<comment type="subcellular location">
    <subcellularLocation>
        <location evidence="1">Secreted</location>
    </subcellularLocation>
</comment>
<comment type="similarity">
    <text evidence="8">Belongs to the peptidase S1 family. CLIP subfamily.</text>
</comment>
<dbReference type="GO" id="GO:0004252">
    <property type="term" value="F:serine-type endopeptidase activity"/>
    <property type="evidence" value="ECO:0007669"/>
    <property type="project" value="InterPro"/>
</dbReference>
<dbReference type="VEuPathDB" id="VectorBase:ASIC016280"/>
<sequence length="381" mass="43023">MTQFVQPICLWDDDENPSAGDNGTVVGFGFNEKNEVSEVLQEATLTMVDGLECLELDRHSYGPVLTSKMFCAGGRPGVSACKGDSGGGMFFTKNNTWYILGIVAFIPVRYDASCDSTKYTVFTKVSKYHQWILGAMTRSNFKDLEPCEDNFVASKTMCNVANKYDHSFLLVGHTYGIRRVPMNGGNVVEIINGSDIVKLDHDCSNGRVYWINYPNNEFWSSNYDGTDMKRLNEVGIYANDVAVDWISRRLYWSDIQKDAVFVANLDNPDLRSVLMSNLKGPTSITVDPYREKLYWIEGPWSSYEIVSSNLDGTERQILTRWPDIRFPKSIKVSRITGELCYTELGRIDCIDTKGKKTRTVGSDLLYPHTLAVTDDSFYLLK</sequence>
<evidence type="ECO:0000256" key="7">
    <source>
        <dbReference type="ARBA" id="ARBA00023180"/>
    </source>
</evidence>
<dbReference type="InterPro" id="IPR001254">
    <property type="entry name" value="Trypsin_dom"/>
</dbReference>
<dbReference type="Proteomes" id="UP000030765">
    <property type="component" value="Unassembled WGS sequence"/>
</dbReference>
<dbReference type="GO" id="GO:0006508">
    <property type="term" value="P:proteolysis"/>
    <property type="evidence" value="ECO:0007669"/>
    <property type="project" value="InterPro"/>
</dbReference>
<keyword evidence="2" id="KW-0964">Secreted</keyword>
<dbReference type="VEuPathDB" id="VectorBase:ASIS002289"/>
<dbReference type="EnsemblMetazoa" id="ASIC016280-RA">
    <property type="protein sequence ID" value="ASIC016280-PA"/>
    <property type="gene ID" value="ASIC016280"/>
</dbReference>
<evidence type="ECO:0000256" key="1">
    <source>
        <dbReference type="ARBA" id="ARBA00004613"/>
    </source>
</evidence>
<dbReference type="PANTHER" id="PTHR46513:SF13">
    <property type="entry name" value="EGF-LIKE DOMAIN-CONTAINING PROTEIN"/>
    <property type="match status" value="1"/>
</dbReference>
<dbReference type="Gene3D" id="2.120.10.30">
    <property type="entry name" value="TolB, C-terminal domain"/>
    <property type="match status" value="1"/>
</dbReference>
<keyword evidence="7" id="KW-0325">Glycoprotein</keyword>
<dbReference type="SUPFAM" id="SSF63825">
    <property type="entry name" value="YWTD domain"/>
    <property type="match status" value="1"/>
</dbReference>
<dbReference type="Pfam" id="PF00058">
    <property type="entry name" value="Ldl_recept_b"/>
    <property type="match status" value="1"/>
</dbReference>
<dbReference type="PROSITE" id="PS50240">
    <property type="entry name" value="TRYPSIN_DOM"/>
    <property type="match status" value="1"/>
</dbReference>
<organism evidence="11">
    <name type="scientific">Anopheles sinensis</name>
    <name type="common">Mosquito</name>
    <dbReference type="NCBI Taxonomy" id="74873"/>
    <lineage>
        <taxon>Eukaryota</taxon>
        <taxon>Metazoa</taxon>
        <taxon>Ecdysozoa</taxon>
        <taxon>Arthropoda</taxon>
        <taxon>Hexapoda</taxon>
        <taxon>Insecta</taxon>
        <taxon>Pterygota</taxon>
        <taxon>Neoptera</taxon>
        <taxon>Endopterygota</taxon>
        <taxon>Diptera</taxon>
        <taxon>Nematocera</taxon>
        <taxon>Culicoidea</taxon>
        <taxon>Culicidae</taxon>
        <taxon>Anophelinae</taxon>
        <taxon>Anopheles</taxon>
    </lineage>
</organism>
<evidence type="ECO:0000256" key="2">
    <source>
        <dbReference type="ARBA" id="ARBA00022525"/>
    </source>
</evidence>
<keyword evidence="3" id="KW-0245">EGF-like domain</keyword>
<dbReference type="EMBL" id="ATLV01023043">
    <property type="status" value="NOT_ANNOTATED_CDS"/>
    <property type="molecule type" value="Genomic_DNA"/>
</dbReference>
<dbReference type="InterPro" id="IPR043504">
    <property type="entry name" value="Peptidase_S1_PA_chymotrypsin"/>
</dbReference>
<evidence type="ECO:0000256" key="5">
    <source>
        <dbReference type="ARBA" id="ARBA00022737"/>
    </source>
</evidence>
<protein>
    <submittedName>
        <fullName evidence="12">Peptidase S1 domain-containing protein</fullName>
    </submittedName>
</protein>
<dbReference type="FunFam" id="2.40.10.10:FF:000054">
    <property type="entry name" value="Complement C1r subcomponent"/>
    <property type="match status" value="1"/>
</dbReference>
<dbReference type="PROSITE" id="PS51120">
    <property type="entry name" value="LDLRB"/>
    <property type="match status" value="1"/>
</dbReference>
<dbReference type="GO" id="GO:0060070">
    <property type="term" value="P:canonical Wnt signaling pathway"/>
    <property type="evidence" value="ECO:0007669"/>
    <property type="project" value="TreeGrafter"/>
</dbReference>
<reference evidence="11 13" key="1">
    <citation type="journal article" date="2014" name="BMC Genomics">
        <title>Genome sequence of Anopheles sinensis provides insight into genetics basis of mosquito competence for malaria parasites.</title>
        <authorList>
            <person name="Zhou D."/>
            <person name="Zhang D."/>
            <person name="Ding G."/>
            <person name="Shi L."/>
            <person name="Hou Q."/>
            <person name="Ye Y."/>
            <person name="Xu Y."/>
            <person name="Zhou H."/>
            <person name="Xiong C."/>
            <person name="Li S."/>
            <person name="Yu J."/>
            <person name="Hong S."/>
            <person name="Yu X."/>
            <person name="Zou P."/>
            <person name="Chen C."/>
            <person name="Chang X."/>
            <person name="Wang W."/>
            <person name="Lv Y."/>
            <person name="Sun Y."/>
            <person name="Ma L."/>
            <person name="Shen B."/>
            <person name="Zhu C."/>
        </authorList>
    </citation>
    <scope>NUCLEOTIDE SEQUENCE [LARGE SCALE GENOMIC DNA]</scope>
</reference>
<reference evidence="12" key="2">
    <citation type="submission" date="2020-05" db="UniProtKB">
        <authorList>
            <consortium name="EnsemblMetazoa"/>
        </authorList>
    </citation>
    <scope>IDENTIFICATION</scope>
</reference>
<dbReference type="SMART" id="SM00020">
    <property type="entry name" value="Tryp_SPc"/>
    <property type="match status" value="1"/>
</dbReference>
<evidence type="ECO:0000256" key="8">
    <source>
        <dbReference type="ARBA" id="ARBA00024195"/>
    </source>
</evidence>
<dbReference type="STRING" id="74873.A0A084WDK7"/>
<dbReference type="InterPro" id="IPR000033">
    <property type="entry name" value="LDLR_classB_rpt"/>
</dbReference>
<name>A0A084WDK7_ANOSI</name>
<dbReference type="InterPro" id="IPR011042">
    <property type="entry name" value="6-blade_b-propeller_TolB-like"/>
</dbReference>
<evidence type="ECO:0000313" key="13">
    <source>
        <dbReference type="Proteomes" id="UP000030765"/>
    </source>
</evidence>
<dbReference type="SMART" id="SM00135">
    <property type="entry name" value="LY"/>
    <property type="match status" value="3"/>
</dbReference>
<evidence type="ECO:0000313" key="12">
    <source>
        <dbReference type="EnsemblMetazoa" id="ASIC016280-PA"/>
    </source>
</evidence>
<dbReference type="GO" id="GO:0005576">
    <property type="term" value="C:extracellular region"/>
    <property type="evidence" value="ECO:0007669"/>
    <property type="project" value="UniProtKB-SubCell"/>
</dbReference>
<keyword evidence="6" id="KW-1015">Disulfide bond</keyword>